<evidence type="ECO:0000256" key="1">
    <source>
        <dbReference type="ARBA" id="ARBA00022670"/>
    </source>
</evidence>
<dbReference type="InterPro" id="IPR021109">
    <property type="entry name" value="Peptidase_aspartic_dom_sf"/>
</dbReference>
<evidence type="ECO:0000256" key="3">
    <source>
        <dbReference type="ARBA" id="ARBA00022801"/>
    </source>
</evidence>
<dbReference type="PROSITE" id="PS50175">
    <property type="entry name" value="ASP_PROT_RETROV"/>
    <property type="match status" value="1"/>
</dbReference>
<dbReference type="PANTHER" id="PTHR19422">
    <property type="entry name" value="GAG RETROVIRAL POLYPROTEIN"/>
    <property type="match status" value="1"/>
</dbReference>
<keyword evidence="3" id="KW-0378">Hydrolase</keyword>
<feature type="non-terminal residue" evidence="5">
    <location>
        <position position="1"/>
    </location>
</feature>
<dbReference type="CDD" id="cd07557">
    <property type="entry name" value="trimeric_dUTPase"/>
    <property type="match status" value="1"/>
</dbReference>
<name>A0A7K5L4K5_VIRAL</name>
<gene>
    <name evidence="5" type="primary">Ervk9_0</name>
    <name evidence="5" type="ORF">VIRALT_R11463</name>
</gene>
<dbReference type="GO" id="GO:0006508">
    <property type="term" value="P:proteolysis"/>
    <property type="evidence" value="ECO:0007669"/>
    <property type="project" value="UniProtKB-KW"/>
</dbReference>
<dbReference type="InterPro" id="IPR033704">
    <property type="entry name" value="dUTPase_trimeric"/>
</dbReference>
<feature type="non-terminal residue" evidence="5">
    <location>
        <position position="270"/>
    </location>
</feature>
<evidence type="ECO:0000313" key="6">
    <source>
        <dbReference type="Proteomes" id="UP000589495"/>
    </source>
</evidence>
<dbReference type="Gene3D" id="2.70.40.10">
    <property type="match status" value="1"/>
</dbReference>
<keyword evidence="1" id="KW-0645">Protease</keyword>
<proteinExistence type="predicted"/>
<organism evidence="5 6">
    <name type="scientific">Vireo altiloquus</name>
    <name type="common">Black-whiskered vireo</name>
    <name type="synonym">Muscicapa altiloqua</name>
    <dbReference type="NCBI Taxonomy" id="34956"/>
    <lineage>
        <taxon>Eukaryota</taxon>
        <taxon>Metazoa</taxon>
        <taxon>Chordata</taxon>
        <taxon>Craniata</taxon>
        <taxon>Vertebrata</taxon>
        <taxon>Euteleostomi</taxon>
        <taxon>Archelosauria</taxon>
        <taxon>Archosauria</taxon>
        <taxon>Dinosauria</taxon>
        <taxon>Saurischia</taxon>
        <taxon>Theropoda</taxon>
        <taxon>Coelurosauria</taxon>
        <taxon>Aves</taxon>
        <taxon>Neognathae</taxon>
        <taxon>Neoaves</taxon>
        <taxon>Telluraves</taxon>
        <taxon>Australaves</taxon>
        <taxon>Passeriformes</taxon>
        <taxon>Corvoidea</taxon>
        <taxon>Vireonidae</taxon>
        <taxon>Vireoninae</taxon>
        <taxon>Vireo</taxon>
    </lineage>
</organism>
<dbReference type="InterPro" id="IPR036157">
    <property type="entry name" value="dUTPase-like_sf"/>
</dbReference>
<protein>
    <submittedName>
        <fullName evidence="5">POK9 protein</fullName>
    </submittedName>
</protein>
<dbReference type="InterPro" id="IPR018061">
    <property type="entry name" value="Retropepsins"/>
</dbReference>
<dbReference type="InterPro" id="IPR051592">
    <property type="entry name" value="HERV-K_Pro_peptidase_A2"/>
</dbReference>
<accession>A0A7K5L4K5</accession>
<sequence>CLSQTFGKLQCQREPQQPRSDTSGHCNTATASGWQLKPATRGSLGVDLAAAVETIIMTTSPHKIATGKKGPITIHGKAVGALLLGRSSASMLGLFVLPGVIDADYMGEIMIMVYTLYPPVRIQKGQRIAQLVPLEQLTKAIAPVNEKDRGSGGFGSTGGLTLLTLDLNDRPKKTVVLEYQGQKKTLTGLLDTGADSSIIAPQCWLRTWPLQATATTVTGVGGMTLASRSPPLRVTIEGKTITSVFSVVHLPPIVQCLIGRDIMAQLGIIL</sequence>
<reference evidence="5 6" key="1">
    <citation type="submission" date="2019-09" db="EMBL/GenBank/DDBJ databases">
        <title>Bird 10,000 Genomes (B10K) Project - Family phase.</title>
        <authorList>
            <person name="Zhang G."/>
        </authorList>
    </citation>
    <scope>NUCLEOTIDE SEQUENCE [LARGE SCALE GENOMIC DNA]</scope>
    <source>
        <strain evidence="5">B10K-DU-001-22</strain>
        <tissue evidence="5">Muscle</tissue>
    </source>
</reference>
<dbReference type="InterPro" id="IPR029054">
    <property type="entry name" value="dUTPase-like"/>
</dbReference>
<evidence type="ECO:0000256" key="2">
    <source>
        <dbReference type="ARBA" id="ARBA00022750"/>
    </source>
</evidence>
<dbReference type="Pfam" id="PF00692">
    <property type="entry name" value="dUTPase"/>
    <property type="match status" value="1"/>
</dbReference>
<evidence type="ECO:0000259" key="4">
    <source>
        <dbReference type="PROSITE" id="PS50175"/>
    </source>
</evidence>
<dbReference type="AlphaFoldDB" id="A0A7K5L4K5"/>
<dbReference type="InterPro" id="IPR034170">
    <property type="entry name" value="Retropepsin-like_cat_dom"/>
</dbReference>
<dbReference type="Pfam" id="PF00077">
    <property type="entry name" value="RVP"/>
    <property type="match status" value="1"/>
</dbReference>
<dbReference type="PANTHER" id="PTHR19422:SF123">
    <property type="entry name" value="RT1 CLASS I, LOCUS CE15"/>
    <property type="match status" value="1"/>
</dbReference>
<dbReference type="EMBL" id="VZRF01007212">
    <property type="protein sequence ID" value="NWT13428.1"/>
    <property type="molecule type" value="Genomic_DNA"/>
</dbReference>
<dbReference type="CDD" id="cd05482">
    <property type="entry name" value="HIV_retropepsin_like"/>
    <property type="match status" value="1"/>
</dbReference>
<keyword evidence="2" id="KW-0064">Aspartyl protease</keyword>
<dbReference type="Proteomes" id="UP000589495">
    <property type="component" value="Unassembled WGS sequence"/>
</dbReference>
<dbReference type="InterPro" id="IPR001995">
    <property type="entry name" value="Peptidase_A2_cat"/>
</dbReference>
<dbReference type="Gene3D" id="2.40.70.10">
    <property type="entry name" value="Acid Proteases"/>
    <property type="match status" value="1"/>
</dbReference>
<dbReference type="SUPFAM" id="SSF51283">
    <property type="entry name" value="dUTPase-like"/>
    <property type="match status" value="1"/>
</dbReference>
<dbReference type="PROSITE" id="PS00141">
    <property type="entry name" value="ASP_PROTEASE"/>
    <property type="match status" value="1"/>
</dbReference>
<comment type="caution">
    <text evidence="5">The sequence shown here is derived from an EMBL/GenBank/DDBJ whole genome shotgun (WGS) entry which is preliminary data.</text>
</comment>
<dbReference type="SUPFAM" id="SSF50630">
    <property type="entry name" value="Acid proteases"/>
    <property type="match status" value="1"/>
</dbReference>
<dbReference type="InterPro" id="IPR001969">
    <property type="entry name" value="Aspartic_peptidase_AS"/>
</dbReference>
<keyword evidence="6" id="KW-1185">Reference proteome</keyword>
<feature type="domain" description="Peptidase A2" evidence="4">
    <location>
        <begin position="186"/>
        <end position="262"/>
    </location>
</feature>
<evidence type="ECO:0000313" key="5">
    <source>
        <dbReference type="EMBL" id="NWT13428.1"/>
    </source>
</evidence>
<dbReference type="GO" id="GO:0004190">
    <property type="term" value="F:aspartic-type endopeptidase activity"/>
    <property type="evidence" value="ECO:0007669"/>
    <property type="project" value="UniProtKB-KW"/>
</dbReference>